<protein>
    <submittedName>
        <fullName evidence="1">Uncharacterized protein</fullName>
    </submittedName>
</protein>
<dbReference type="Proteomes" id="UP000626109">
    <property type="component" value="Unassembled WGS sequence"/>
</dbReference>
<name>A0A813J717_POLGL</name>
<proteinExistence type="predicted"/>
<evidence type="ECO:0000313" key="1">
    <source>
        <dbReference type="EMBL" id="CAE8667791.1"/>
    </source>
</evidence>
<evidence type="ECO:0000313" key="2">
    <source>
        <dbReference type="Proteomes" id="UP000626109"/>
    </source>
</evidence>
<dbReference type="EMBL" id="CAJNNW010021358">
    <property type="protein sequence ID" value="CAE8667791.1"/>
    <property type="molecule type" value="Genomic_DNA"/>
</dbReference>
<sequence>MPPDSTRFLLHVYGWDFAPANGEQLQLLHKDRVLTAGDDGALLSNMLSDTTIWTGDAVTYVGTERSLSGKMLTHGISGKVREVNGDWCFACFENLGSTKVPFDELQLIP</sequence>
<reference evidence="1" key="1">
    <citation type="submission" date="2021-02" db="EMBL/GenBank/DDBJ databases">
        <authorList>
            <person name="Dougan E. K."/>
            <person name="Rhodes N."/>
            <person name="Thang M."/>
            <person name="Chan C."/>
        </authorList>
    </citation>
    <scope>NUCLEOTIDE SEQUENCE</scope>
</reference>
<accession>A0A813J717</accession>
<gene>
    <name evidence="1" type="ORF">PGLA2088_LOCUS16711</name>
</gene>
<organism evidence="1 2">
    <name type="scientific">Polarella glacialis</name>
    <name type="common">Dinoflagellate</name>
    <dbReference type="NCBI Taxonomy" id="89957"/>
    <lineage>
        <taxon>Eukaryota</taxon>
        <taxon>Sar</taxon>
        <taxon>Alveolata</taxon>
        <taxon>Dinophyceae</taxon>
        <taxon>Suessiales</taxon>
        <taxon>Suessiaceae</taxon>
        <taxon>Polarella</taxon>
    </lineage>
</organism>
<comment type="caution">
    <text evidence="1">The sequence shown here is derived from an EMBL/GenBank/DDBJ whole genome shotgun (WGS) entry which is preliminary data.</text>
</comment>
<dbReference type="AlphaFoldDB" id="A0A813J717"/>